<dbReference type="Gene3D" id="3.10.200.10">
    <property type="entry name" value="Alpha carbonic anhydrase"/>
    <property type="match status" value="1"/>
</dbReference>
<dbReference type="PROSITE" id="PS51144">
    <property type="entry name" value="ALPHA_CA_2"/>
    <property type="match status" value="1"/>
</dbReference>
<dbReference type="RefSeq" id="XP_033165157.1">
    <property type="nucleotide sequence ID" value="XM_033309266.1"/>
</dbReference>
<dbReference type="SMART" id="SM01057">
    <property type="entry name" value="Carb_anhydrase"/>
    <property type="match status" value="1"/>
</dbReference>
<feature type="domain" description="Alpha-carbonic anhydrase" evidence="5">
    <location>
        <begin position="24"/>
        <end position="283"/>
    </location>
</feature>
<keyword evidence="3 4" id="KW-0862">Zinc</keyword>
<dbReference type="Proteomes" id="UP000515162">
    <property type="component" value="Chromosome 3R"/>
</dbReference>
<dbReference type="AlphaFoldDB" id="A0A6P8K8K6"/>
<dbReference type="EC" id="4.2.1.1" evidence="4"/>
<organism evidence="6 8">
    <name type="scientific">Drosophila mauritiana</name>
    <name type="common">Fruit fly</name>
    <dbReference type="NCBI Taxonomy" id="7226"/>
    <lineage>
        <taxon>Eukaryota</taxon>
        <taxon>Metazoa</taxon>
        <taxon>Ecdysozoa</taxon>
        <taxon>Arthropoda</taxon>
        <taxon>Hexapoda</taxon>
        <taxon>Insecta</taxon>
        <taxon>Pterygota</taxon>
        <taxon>Neoptera</taxon>
        <taxon>Endopterygota</taxon>
        <taxon>Diptera</taxon>
        <taxon>Brachycera</taxon>
        <taxon>Muscomorpha</taxon>
        <taxon>Ephydroidea</taxon>
        <taxon>Drosophilidae</taxon>
        <taxon>Drosophila</taxon>
        <taxon>Sophophora</taxon>
    </lineage>
</organism>
<dbReference type="Pfam" id="PF00194">
    <property type="entry name" value="Carb_anhydrase"/>
    <property type="match status" value="1"/>
</dbReference>
<dbReference type="GO" id="GO:0008270">
    <property type="term" value="F:zinc ion binding"/>
    <property type="evidence" value="ECO:0007669"/>
    <property type="project" value="UniProtKB-UniRule"/>
</dbReference>
<evidence type="ECO:0000313" key="6">
    <source>
        <dbReference type="Proteomes" id="UP000515162"/>
    </source>
</evidence>
<dbReference type="CTD" id="50101"/>
<comment type="similarity">
    <text evidence="1 4">Belongs to the alpha-carbonic anhydrase family.</text>
</comment>
<gene>
    <name evidence="7 8" type="primary">LOC117144215</name>
</gene>
<evidence type="ECO:0000259" key="5">
    <source>
        <dbReference type="PROSITE" id="PS51144"/>
    </source>
</evidence>
<dbReference type="GO" id="GO:0005737">
    <property type="term" value="C:cytoplasm"/>
    <property type="evidence" value="ECO:0007669"/>
    <property type="project" value="TreeGrafter"/>
</dbReference>
<dbReference type="PROSITE" id="PS00162">
    <property type="entry name" value="ALPHA_CA_1"/>
    <property type="match status" value="1"/>
</dbReference>
<comment type="cofactor">
    <cofactor evidence="4">
        <name>Zn(2+)</name>
        <dbReference type="ChEBI" id="CHEBI:29105"/>
    </cofactor>
</comment>
<evidence type="ECO:0000313" key="8">
    <source>
        <dbReference type="RefSeq" id="XP_033165158.1"/>
    </source>
</evidence>
<dbReference type="InterPro" id="IPR001148">
    <property type="entry name" value="CA_dom"/>
</dbReference>
<evidence type="ECO:0000256" key="2">
    <source>
        <dbReference type="ARBA" id="ARBA00022723"/>
    </source>
</evidence>
<accession>A0A6P8K8K6</accession>
<dbReference type="GeneID" id="117144215"/>
<name>A0A6P8K8K6_DROMA</name>
<keyword evidence="4" id="KW-0456">Lyase</keyword>
<keyword evidence="4" id="KW-0732">Signal</keyword>
<keyword evidence="6" id="KW-1185">Reference proteome</keyword>
<feature type="chain" id="PRO_5044519139" description="Carbonic anhydrase" evidence="4">
    <location>
        <begin position="24"/>
        <end position="289"/>
    </location>
</feature>
<dbReference type="GO" id="GO:0004089">
    <property type="term" value="F:carbonate dehydratase activity"/>
    <property type="evidence" value="ECO:0007669"/>
    <property type="project" value="UniProtKB-UniRule"/>
</dbReference>
<evidence type="ECO:0000256" key="1">
    <source>
        <dbReference type="ARBA" id="ARBA00010718"/>
    </source>
</evidence>
<feature type="signal peptide" evidence="4">
    <location>
        <begin position="1"/>
        <end position="23"/>
    </location>
</feature>
<comment type="catalytic activity">
    <reaction evidence="4">
        <text>hydrogencarbonate + H(+) = CO2 + H2O</text>
        <dbReference type="Rhea" id="RHEA:10748"/>
        <dbReference type="ChEBI" id="CHEBI:15377"/>
        <dbReference type="ChEBI" id="CHEBI:15378"/>
        <dbReference type="ChEBI" id="CHEBI:16526"/>
        <dbReference type="ChEBI" id="CHEBI:17544"/>
        <dbReference type="EC" id="4.2.1.1"/>
    </reaction>
</comment>
<dbReference type="CDD" id="cd00326">
    <property type="entry name" value="alpha_CA"/>
    <property type="match status" value="1"/>
</dbReference>
<reference evidence="7 8" key="1">
    <citation type="submission" date="2025-04" db="UniProtKB">
        <authorList>
            <consortium name="RefSeq"/>
        </authorList>
    </citation>
    <scope>IDENTIFICATION</scope>
    <source>
        <strain evidence="7 8">Mau12</strain>
        <tissue evidence="7 8">Whole Body</tissue>
    </source>
</reference>
<dbReference type="InterPro" id="IPR018338">
    <property type="entry name" value="Carbonic_anhydrase_a-class_CS"/>
</dbReference>
<dbReference type="PANTHER" id="PTHR18952:SF137">
    <property type="entry name" value="CARBONIC ANHYDRASE"/>
    <property type="match status" value="1"/>
</dbReference>
<protein>
    <recommendedName>
        <fullName evidence="4">Carbonic anhydrase</fullName>
        <ecNumber evidence="4">4.2.1.1</ecNumber>
    </recommendedName>
</protein>
<comment type="function">
    <text evidence="4">Reversible hydration of carbon dioxide.</text>
</comment>
<proteinExistence type="inferred from homology"/>
<keyword evidence="2 4" id="KW-0479">Metal-binding</keyword>
<dbReference type="PANTHER" id="PTHR18952">
    <property type="entry name" value="CARBONIC ANHYDRASE"/>
    <property type="match status" value="1"/>
</dbReference>
<dbReference type="SUPFAM" id="SSF51069">
    <property type="entry name" value="Carbonic anhydrase"/>
    <property type="match status" value="1"/>
</dbReference>
<evidence type="ECO:0000256" key="4">
    <source>
        <dbReference type="RuleBase" id="RU367011"/>
    </source>
</evidence>
<evidence type="ECO:0000313" key="7">
    <source>
        <dbReference type="RefSeq" id="XP_033165157.1"/>
    </source>
</evidence>
<dbReference type="RefSeq" id="XP_033165158.1">
    <property type="nucleotide sequence ID" value="XM_033309267.1"/>
</dbReference>
<sequence>MQANAFHKMLLLLPLAFYQSTNGMEWNYLKNGKDWEDLCSTGKHQSPILLDTKTAHKLVSPPITFWNYYKLLKRPFYIRNNGHSISLDIPVTSNGRKPFITGGRLKGRYFADGLHFHWGSYKSPGSEHWINKRRYDAEIHIVHRNEKYKNIAEAVRHKDGLAVVAIMVSIVRKDNAKSTPLSKLMEAVVRVPIENSNATLFGQSSLDQLIGGVKHKDFFTYEGSLTTPLCDETVSWIVFTEITTVTISSVSKFWLLRDHWGNRLINNYRIVQGLNDRTVFYRTARSSKS</sequence>
<dbReference type="InterPro" id="IPR036398">
    <property type="entry name" value="CA_dom_sf"/>
</dbReference>
<evidence type="ECO:0000256" key="3">
    <source>
        <dbReference type="ARBA" id="ARBA00022833"/>
    </source>
</evidence>
<dbReference type="InterPro" id="IPR023561">
    <property type="entry name" value="Carbonic_anhydrase_a-class"/>
</dbReference>